<proteinExistence type="inferred from homology"/>
<name>A0A7C8I148_9PLEO</name>
<dbReference type="EMBL" id="JAADJZ010000021">
    <property type="protein sequence ID" value="KAF2868014.1"/>
    <property type="molecule type" value="Genomic_DNA"/>
</dbReference>
<gene>
    <name evidence="8" type="ORF">BDV95DRAFT_630929</name>
</gene>
<dbReference type="AlphaFoldDB" id="A0A7C8I148"/>
<feature type="binding site" evidence="6">
    <location>
        <position position="204"/>
    </location>
    <ligand>
        <name>substrate</name>
    </ligand>
</feature>
<feature type="active site" description="Charge relay system" evidence="5">
    <location>
        <position position="204"/>
    </location>
</feature>
<evidence type="ECO:0000256" key="6">
    <source>
        <dbReference type="PIRSR" id="PIRSR001221-2"/>
    </source>
</evidence>
<comment type="caution">
    <text evidence="8">The sequence shown here is derived from an EMBL/GenBank/DDBJ whole genome shotgun (WGS) entry which is preliminary data.</text>
</comment>
<comment type="similarity">
    <text evidence="2">Belongs to the amidase family.</text>
</comment>
<accession>A0A7C8I148</accession>
<dbReference type="PANTHER" id="PTHR46072:SF4">
    <property type="entry name" value="AMIDASE C550.07-RELATED"/>
    <property type="match status" value="1"/>
</dbReference>
<feature type="domain" description="Amidase" evidence="7">
    <location>
        <begin position="74"/>
        <end position="526"/>
    </location>
</feature>
<feature type="active site" description="Charge relay system" evidence="5">
    <location>
        <position position="129"/>
    </location>
</feature>
<feature type="binding site" evidence="6">
    <location>
        <begin position="225"/>
        <end position="228"/>
    </location>
    <ligand>
        <name>substrate</name>
    </ligand>
</feature>
<organism evidence="8 9">
    <name type="scientific">Massariosphaeria phaeospora</name>
    <dbReference type="NCBI Taxonomy" id="100035"/>
    <lineage>
        <taxon>Eukaryota</taxon>
        <taxon>Fungi</taxon>
        <taxon>Dikarya</taxon>
        <taxon>Ascomycota</taxon>
        <taxon>Pezizomycotina</taxon>
        <taxon>Dothideomycetes</taxon>
        <taxon>Pleosporomycetidae</taxon>
        <taxon>Pleosporales</taxon>
        <taxon>Pleosporales incertae sedis</taxon>
        <taxon>Massariosphaeria</taxon>
    </lineage>
</organism>
<dbReference type="Proteomes" id="UP000481861">
    <property type="component" value="Unassembled WGS sequence"/>
</dbReference>
<evidence type="ECO:0000259" key="7">
    <source>
        <dbReference type="Pfam" id="PF01425"/>
    </source>
</evidence>
<dbReference type="EC" id="3.5.1.4" evidence="3"/>
<keyword evidence="9" id="KW-1185">Reference proteome</keyword>
<sequence>MTTSWESIAQTAQHHRDATLAQINPPLPSIDTLPLNSTPVPRTVLTDSELHITESAPETLISHLASGTLTSTAVTSAFLRRAALAQLLTNCVTELLPPAALARAAFLDNYFREHGKPIGPLHGLPVSVKEHIGMEGLTLDAGFVAWHDRVAEENAHILDVLWAAGAVFYVRTTQPQTLMHLETDNNLYGVTVNPFNRNLSAGGSSGGEGALLGMRGSCLGIGTDIGGSIRSPAAANGIYGFRPTSYRLPVSGWSATMQGAEHIVPVIGPLSTSLAGIALFTKTLIDAQPWRREPSLVPLPWNPHPQLATLPSGTKVLKIGLLLDDGVVRPHPPVLRALRSVAEKLAEVEGVQVVEWTPYRHEWAWTVISSLYFADGGREERDAIDASGEPWRPLTTFILKENGNVKALSVKEVWDWTWEREKYREYARKWGDVDVILCPAGPGVALPHNCARYWSYTSQWNLLDYPAVVAPVTKVDPAIDLAKPDYVPRNEQDEYNYQLYDEPQRYANAPVSVQLVGRRYEDEKVLEAMAYIEEKIGLPWAEFV</sequence>
<dbReference type="InterPro" id="IPR020556">
    <property type="entry name" value="Amidase_CS"/>
</dbReference>
<dbReference type="SUPFAM" id="SSF75304">
    <property type="entry name" value="Amidase signature (AS) enzymes"/>
    <property type="match status" value="1"/>
</dbReference>
<dbReference type="OrthoDB" id="6428749at2759"/>
<reference evidence="8 9" key="1">
    <citation type="submission" date="2020-01" db="EMBL/GenBank/DDBJ databases">
        <authorList>
            <consortium name="DOE Joint Genome Institute"/>
            <person name="Haridas S."/>
            <person name="Albert R."/>
            <person name="Binder M."/>
            <person name="Bloem J."/>
            <person name="Labutti K."/>
            <person name="Salamov A."/>
            <person name="Andreopoulos B."/>
            <person name="Baker S.E."/>
            <person name="Barry K."/>
            <person name="Bills G."/>
            <person name="Bluhm B.H."/>
            <person name="Cannon C."/>
            <person name="Castanera R."/>
            <person name="Culley D.E."/>
            <person name="Daum C."/>
            <person name="Ezra D."/>
            <person name="Gonzalez J.B."/>
            <person name="Henrissat B."/>
            <person name="Kuo A."/>
            <person name="Liang C."/>
            <person name="Lipzen A."/>
            <person name="Lutzoni F."/>
            <person name="Magnuson J."/>
            <person name="Mondo S."/>
            <person name="Nolan M."/>
            <person name="Ohm R."/>
            <person name="Pangilinan J."/>
            <person name="Park H.-J.H."/>
            <person name="Ramirez L."/>
            <person name="Alfaro M."/>
            <person name="Sun H."/>
            <person name="Tritt A."/>
            <person name="Yoshinaga Y."/>
            <person name="Zwiers L.-H.L."/>
            <person name="Turgeon B.G."/>
            <person name="Goodwin S.B."/>
            <person name="Spatafora J.W."/>
            <person name="Crous P.W."/>
            <person name="Grigoriev I.V."/>
        </authorList>
    </citation>
    <scope>NUCLEOTIDE SEQUENCE [LARGE SCALE GENOMIC DNA]</scope>
    <source>
        <strain evidence="8 9">CBS 611.86</strain>
    </source>
</reference>
<dbReference type="InterPro" id="IPR023631">
    <property type="entry name" value="Amidase_dom"/>
</dbReference>
<comment type="catalytic activity">
    <reaction evidence="1">
        <text>a monocarboxylic acid amide + H2O = a monocarboxylate + NH4(+)</text>
        <dbReference type="Rhea" id="RHEA:12020"/>
        <dbReference type="ChEBI" id="CHEBI:15377"/>
        <dbReference type="ChEBI" id="CHEBI:28938"/>
        <dbReference type="ChEBI" id="CHEBI:35757"/>
        <dbReference type="ChEBI" id="CHEBI:83628"/>
        <dbReference type="EC" id="3.5.1.4"/>
    </reaction>
</comment>
<dbReference type="PROSITE" id="PS00571">
    <property type="entry name" value="AMIDASES"/>
    <property type="match status" value="1"/>
</dbReference>
<evidence type="ECO:0000313" key="8">
    <source>
        <dbReference type="EMBL" id="KAF2868014.1"/>
    </source>
</evidence>
<evidence type="ECO:0000256" key="2">
    <source>
        <dbReference type="ARBA" id="ARBA00009199"/>
    </source>
</evidence>
<feature type="binding site" evidence="6">
    <location>
        <position position="178"/>
    </location>
    <ligand>
        <name>substrate</name>
    </ligand>
</feature>
<feature type="active site" description="Acyl-ester intermediate" evidence="5">
    <location>
        <position position="228"/>
    </location>
</feature>
<evidence type="ECO:0000256" key="5">
    <source>
        <dbReference type="PIRSR" id="PIRSR001221-1"/>
    </source>
</evidence>
<evidence type="ECO:0000313" key="9">
    <source>
        <dbReference type="Proteomes" id="UP000481861"/>
    </source>
</evidence>
<evidence type="ECO:0000256" key="4">
    <source>
        <dbReference type="ARBA" id="ARBA00022801"/>
    </source>
</evidence>
<dbReference type="Gene3D" id="3.90.1300.10">
    <property type="entry name" value="Amidase signature (AS) domain"/>
    <property type="match status" value="1"/>
</dbReference>
<evidence type="ECO:0000256" key="1">
    <source>
        <dbReference type="ARBA" id="ARBA00001311"/>
    </source>
</evidence>
<protein>
    <recommendedName>
        <fullName evidence="3">amidase</fullName>
        <ecNumber evidence="3">3.5.1.4</ecNumber>
    </recommendedName>
</protein>
<dbReference type="GO" id="GO:0004040">
    <property type="term" value="F:amidase activity"/>
    <property type="evidence" value="ECO:0007669"/>
    <property type="project" value="UniProtKB-EC"/>
</dbReference>
<dbReference type="PIRSF" id="PIRSF001221">
    <property type="entry name" value="Amidase_fungi"/>
    <property type="match status" value="1"/>
</dbReference>
<keyword evidence="4" id="KW-0378">Hydrolase</keyword>
<dbReference type="PANTHER" id="PTHR46072">
    <property type="entry name" value="AMIDASE-RELATED-RELATED"/>
    <property type="match status" value="1"/>
</dbReference>
<evidence type="ECO:0000256" key="3">
    <source>
        <dbReference type="ARBA" id="ARBA00012922"/>
    </source>
</evidence>
<dbReference type="Pfam" id="PF01425">
    <property type="entry name" value="Amidase"/>
    <property type="match status" value="1"/>
</dbReference>
<dbReference type="InterPro" id="IPR036928">
    <property type="entry name" value="AS_sf"/>
</dbReference>